<organism evidence="4">
    <name type="scientific">marine metagenome</name>
    <dbReference type="NCBI Taxonomy" id="408172"/>
    <lineage>
        <taxon>unclassified sequences</taxon>
        <taxon>metagenomes</taxon>
        <taxon>ecological metagenomes</taxon>
    </lineage>
</organism>
<dbReference type="GO" id="GO:0009086">
    <property type="term" value="P:methionine biosynthetic process"/>
    <property type="evidence" value="ECO:0007669"/>
    <property type="project" value="InterPro"/>
</dbReference>
<dbReference type="AlphaFoldDB" id="A0A382KK42"/>
<dbReference type="EMBL" id="UINC01081196">
    <property type="protein sequence ID" value="SVC24818.1"/>
    <property type="molecule type" value="Genomic_DNA"/>
</dbReference>
<dbReference type="InterPro" id="IPR017226">
    <property type="entry name" value="BHMT-like"/>
</dbReference>
<dbReference type="PANTHER" id="PTHR11103">
    <property type="entry name" value="SLR1189 PROTEIN"/>
    <property type="match status" value="1"/>
</dbReference>
<dbReference type="Gene3D" id="3.20.20.330">
    <property type="entry name" value="Homocysteine-binding-like domain"/>
    <property type="match status" value="1"/>
</dbReference>
<evidence type="ECO:0000313" key="4">
    <source>
        <dbReference type="EMBL" id="SVC24818.1"/>
    </source>
</evidence>
<dbReference type="PANTHER" id="PTHR11103:SF18">
    <property type="entry name" value="SLR1189 PROTEIN"/>
    <property type="match status" value="1"/>
</dbReference>
<keyword evidence="1" id="KW-0489">Methyltransferase</keyword>
<sequence length="291" mass="32731">MSEYPLILDGAMGTELLRMGVELPLPLWSAVANETCSNKVYDIHREYIEKGADVLTTNSFRTTPYAYQKAGFSKKDALLKSEINLKNSVSIAKKAVSENQLIAGSIAPIEDCYSPEIYPGDTKLINSMESVINWFHQSEVDIILFETMGNAHEISRIIFSINNCDLPVWLSLILKDKNHLLDGTPLYKLLKTLSTSKIEMLLLNCNTIQLTLEALYTIKRYWTGSWGVYPNLGINNPEIDGKIEQIISNETWRYNVNEILIENPAVIGACCGSTPEHIRIIKELIESQTVD</sequence>
<reference evidence="4" key="1">
    <citation type="submission" date="2018-05" db="EMBL/GenBank/DDBJ databases">
        <authorList>
            <person name="Lanie J.A."/>
            <person name="Ng W.-L."/>
            <person name="Kazmierczak K.M."/>
            <person name="Andrzejewski T.M."/>
            <person name="Davidsen T.M."/>
            <person name="Wayne K.J."/>
            <person name="Tettelin H."/>
            <person name="Glass J.I."/>
            <person name="Rusch D."/>
            <person name="Podicherti R."/>
            <person name="Tsui H.-C.T."/>
            <person name="Winkler M.E."/>
        </authorList>
    </citation>
    <scope>NUCLEOTIDE SEQUENCE</scope>
</reference>
<dbReference type="PROSITE" id="PS50970">
    <property type="entry name" value="HCY"/>
    <property type="match status" value="1"/>
</dbReference>
<evidence type="ECO:0000259" key="3">
    <source>
        <dbReference type="PROSITE" id="PS50970"/>
    </source>
</evidence>
<evidence type="ECO:0000256" key="2">
    <source>
        <dbReference type="ARBA" id="ARBA00022679"/>
    </source>
</evidence>
<dbReference type="GO" id="GO:0008270">
    <property type="term" value="F:zinc ion binding"/>
    <property type="evidence" value="ECO:0007669"/>
    <property type="project" value="InterPro"/>
</dbReference>
<accession>A0A382KK42</accession>
<dbReference type="InterPro" id="IPR036589">
    <property type="entry name" value="HCY_dom_sf"/>
</dbReference>
<protein>
    <recommendedName>
        <fullName evidence="3">Hcy-binding domain-containing protein</fullName>
    </recommendedName>
</protein>
<name>A0A382KK42_9ZZZZ</name>
<gene>
    <name evidence="4" type="ORF">METZ01_LOCUS277672</name>
</gene>
<evidence type="ECO:0000256" key="1">
    <source>
        <dbReference type="ARBA" id="ARBA00022603"/>
    </source>
</evidence>
<feature type="domain" description="Hcy-binding" evidence="3">
    <location>
        <begin position="1"/>
        <end position="285"/>
    </location>
</feature>
<dbReference type="InterPro" id="IPR003726">
    <property type="entry name" value="HCY_dom"/>
</dbReference>
<dbReference type="SUPFAM" id="SSF82282">
    <property type="entry name" value="Homocysteine S-methyltransferase"/>
    <property type="match status" value="1"/>
</dbReference>
<dbReference type="Pfam" id="PF02574">
    <property type="entry name" value="S-methyl_trans"/>
    <property type="match status" value="1"/>
</dbReference>
<dbReference type="PIRSF" id="PIRSF037505">
    <property type="entry name" value="Betaine_HMT"/>
    <property type="match status" value="1"/>
</dbReference>
<keyword evidence="2" id="KW-0808">Transferase</keyword>
<proteinExistence type="predicted"/>
<dbReference type="GO" id="GO:0032259">
    <property type="term" value="P:methylation"/>
    <property type="evidence" value="ECO:0007669"/>
    <property type="project" value="UniProtKB-KW"/>
</dbReference>
<dbReference type="GO" id="GO:0008168">
    <property type="term" value="F:methyltransferase activity"/>
    <property type="evidence" value="ECO:0007669"/>
    <property type="project" value="UniProtKB-KW"/>
</dbReference>